<organism evidence="1 2">
    <name type="scientific">Haloarcula onubensis</name>
    <dbReference type="NCBI Taxonomy" id="2950539"/>
    <lineage>
        <taxon>Archaea</taxon>
        <taxon>Methanobacteriati</taxon>
        <taxon>Methanobacteriota</taxon>
        <taxon>Stenosarchaea group</taxon>
        <taxon>Halobacteria</taxon>
        <taxon>Halobacteriales</taxon>
        <taxon>Haloarculaceae</taxon>
        <taxon>Haloarcula</taxon>
    </lineage>
</organism>
<dbReference type="InterPro" id="IPR048925">
    <property type="entry name" value="RdfA"/>
</dbReference>
<gene>
    <name evidence="1" type="ORF">NDI86_01315</name>
</gene>
<protein>
    <recommendedName>
        <fullName evidence="3">Transcriptional regulator</fullName>
    </recommendedName>
</protein>
<dbReference type="EMBL" id="JAMQOS010000001">
    <property type="protein sequence ID" value="MDS0280742.1"/>
    <property type="molecule type" value="Genomic_DNA"/>
</dbReference>
<dbReference type="RefSeq" id="WP_310898586.1">
    <property type="nucleotide sequence ID" value="NZ_JAMQOS010000001.1"/>
</dbReference>
<evidence type="ECO:0000313" key="1">
    <source>
        <dbReference type="EMBL" id="MDS0280742.1"/>
    </source>
</evidence>
<sequence>MAGQVGDGCKIDSVAQRRGLTTIDERLEDRWADGESLRDLETFFNRAVLRAAMAASGMETIDGEPANLYRLLTDDEVTAGKRVDAASKLRRNGVDPDALRDDFVSYQTVRTHLNDCLDVGTARESSLTVTDARNTVHKLVSRTESVALRTIERLAGQGALSIGAPAVTVSVRVACAECNDEYTFSVLLDEGGCSCTDG</sequence>
<dbReference type="Pfam" id="PF21811">
    <property type="entry name" value="RdfA"/>
    <property type="match status" value="1"/>
</dbReference>
<dbReference type="Proteomes" id="UP001268864">
    <property type="component" value="Unassembled WGS sequence"/>
</dbReference>
<evidence type="ECO:0000313" key="2">
    <source>
        <dbReference type="Proteomes" id="UP001268864"/>
    </source>
</evidence>
<keyword evidence="2" id="KW-1185">Reference proteome</keyword>
<evidence type="ECO:0008006" key="3">
    <source>
        <dbReference type="Google" id="ProtNLM"/>
    </source>
</evidence>
<comment type="caution">
    <text evidence="1">The sequence shown here is derived from an EMBL/GenBank/DDBJ whole genome shotgun (WGS) entry which is preliminary data.</text>
</comment>
<name>A0ABU2FKA4_9EURY</name>
<reference evidence="1 2" key="1">
    <citation type="submission" date="2022-06" db="EMBL/GenBank/DDBJ databases">
        <title>Halomicroarcula sp. a new haloarchaeum isolate from saline soil.</title>
        <authorList>
            <person name="Strakova D."/>
            <person name="Galisteo C."/>
            <person name="Sanchez-Porro C."/>
            <person name="Ventosa A."/>
        </authorList>
    </citation>
    <scope>NUCLEOTIDE SEQUENCE [LARGE SCALE GENOMIC DNA]</scope>
    <source>
        <strain evidence="1 2">S3CR25-11</strain>
    </source>
</reference>
<accession>A0ABU2FKA4</accession>
<proteinExistence type="predicted"/>